<dbReference type="InterPro" id="IPR028887">
    <property type="entry name" value="MOCS2A_euk"/>
</dbReference>
<dbReference type="UniPathway" id="UPA00344"/>
<dbReference type="GO" id="GO:0030366">
    <property type="term" value="F:molybdopterin synthase activity"/>
    <property type="evidence" value="ECO:0007669"/>
    <property type="project" value="UniProtKB-UniRule"/>
</dbReference>
<dbReference type="GO" id="GO:0006777">
    <property type="term" value="P:Mo-molybdopterin cofactor biosynthetic process"/>
    <property type="evidence" value="ECO:0007669"/>
    <property type="project" value="UniProtKB-UniRule"/>
</dbReference>
<dbReference type="SUPFAM" id="SSF57701">
    <property type="entry name" value="Zn2/Cys6 DNA-binding domain"/>
    <property type="match status" value="1"/>
</dbReference>
<evidence type="ECO:0000256" key="3">
    <source>
        <dbReference type="ARBA" id="ARBA00022723"/>
    </source>
</evidence>
<evidence type="ECO:0000256" key="10">
    <source>
        <dbReference type="SAM" id="MobiDB-lite"/>
    </source>
</evidence>
<feature type="compositionally biased region" description="Polar residues" evidence="10">
    <location>
        <begin position="282"/>
        <end position="298"/>
    </location>
</feature>
<keyword evidence="9" id="KW-0547">Nucleotide-binding</keyword>
<dbReference type="SUPFAM" id="SSF54285">
    <property type="entry name" value="MoaD/ThiS"/>
    <property type="match status" value="1"/>
</dbReference>
<dbReference type="InterPro" id="IPR001138">
    <property type="entry name" value="Zn2Cys6_DnaBD"/>
</dbReference>
<evidence type="ECO:0000256" key="1">
    <source>
        <dbReference type="ARBA" id="ARBA00004123"/>
    </source>
</evidence>
<accession>A0A6A6P2M0</accession>
<feature type="region of interest" description="Disordered" evidence="10">
    <location>
        <begin position="210"/>
        <end position="345"/>
    </location>
</feature>
<comment type="subcellular location">
    <subcellularLocation>
        <location evidence="9">Cytoplasm</location>
    </subcellularLocation>
    <subcellularLocation>
        <location evidence="1">Nucleus</location>
    </subcellularLocation>
</comment>
<dbReference type="GO" id="GO:0000981">
    <property type="term" value="F:DNA-binding transcription factor activity, RNA polymerase II-specific"/>
    <property type="evidence" value="ECO:0007669"/>
    <property type="project" value="InterPro"/>
</dbReference>
<feature type="modified residue" description="1-thioglycine; alternate" evidence="9">
    <location>
        <position position="95"/>
    </location>
</feature>
<dbReference type="PANTHER" id="PTHR31845:SF39">
    <property type="entry name" value="TRANSCRIPTION FACTOR PBCR-RELATED"/>
    <property type="match status" value="1"/>
</dbReference>
<dbReference type="GO" id="GO:0000166">
    <property type="term" value="F:nucleotide binding"/>
    <property type="evidence" value="ECO:0007669"/>
    <property type="project" value="UniProtKB-KW"/>
</dbReference>
<keyword evidence="3" id="KW-0479">Metal-binding</keyword>
<comment type="pathway">
    <text evidence="9">Cofactor biosynthesis; molybdopterin biosynthesis.</text>
</comment>
<name>A0A6A6P2M0_9PEZI</name>
<dbReference type="InterPro" id="IPR036864">
    <property type="entry name" value="Zn2-C6_fun-type_DNA-bd_sf"/>
</dbReference>
<keyword evidence="6 9" id="KW-0501">Molybdenum cofactor biosynthesis</keyword>
<feature type="compositionally biased region" description="Polar residues" evidence="10">
    <location>
        <begin position="308"/>
        <end position="329"/>
    </location>
</feature>
<keyword evidence="8" id="KW-0539">Nucleus</keyword>
<evidence type="ECO:0000256" key="8">
    <source>
        <dbReference type="ARBA" id="ARBA00023242"/>
    </source>
</evidence>
<evidence type="ECO:0000256" key="6">
    <source>
        <dbReference type="ARBA" id="ARBA00023150"/>
    </source>
</evidence>
<dbReference type="PROSITE" id="PS50048">
    <property type="entry name" value="ZN2_CY6_FUNGAL_2"/>
    <property type="match status" value="1"/>
</dbReference>
<evidence type="ECO:0000259" key="11">
    <source>
        <dbReference type="PROSITE" id="PS50048"/>
    </source>
</evidence>
<dbReference type="GO" id="GO:0008270">
    <property type="term" value="F:zinc ion binding"/>
    <property type="evidence" value="ECO:0007669"/>
    <property type="project" value="InterPro"/>
</dbReference>
<keyword evidence="5" id="KW-0238">DNA-binding</keyword>
<feature type="modified residue" description="Glycyl adenylate; alternate" evidence="9">
    <location>
        <position position="95"/>
    </location>
</feature>
<dbReference type="CDD" id="cd12148">
    <property type="entry name" value="fungal_TF_MHR"/>
    <property type="match status" value="1"/>
</dbReference>
<dbReference type="Gene3D" id="3.10.20.30">
    <property type="match status" value="1"/>
</dbReference>
<comment type="PTM">
    <text evidence="9">C-terminal thiocarboxylation occurs in 2 steps, it is first acyl-adenylated (-COAMP) via the hesA/moeB/thiF part of UBA4, then thiocarboxylated (-COSH) via the rhodanese domain of UBA4.</text>
</comment>
<protein>
    <recommendedName>
        <fullName evidence="9">Molybdopterin synthase sulfur carrier subunit</fullName>
    </recommendedName>
    <alternativeName>
        <fullName evidence="9">Common component for nitrate reductase and xanthine dehydrogenase protein G</fullName>
    </alternativeName>
    <alternativeName>
        <fullName evidence="9">Molybdenum cofactor synthesis protein 2 small subunit</fullName>
    </alternativeName>
    <alternativeName>
        <fullName evidence="9">Molybdenum cofactor synthesis protein 2A</fullName>
    </alternativeName>
    <alternativeName>
        <fullName evidence="9">Sulfur carrier protein MOCS2A</fullName>
        <shortName evidence="9">MOCS2A</shortName>
    </alternativeName>
</protein>
<dbReference type="CDD" id="cd00754">
    <property type="entry name" value="Ubl_MoaD"/>
    <property type="match status" value="1"/>
</dbReference>
<dbReference type="InterPro" id="IPR016155">
    <property type="entry name" value="Mopterin_synth/thiamin_S_b"/>
</dbReference>
<dbReference type="GO" id="GO:0005634">
    <property type="term" value="C:nucleus"/>
    <property type="evidence" value="ECO:0007669"/>
    <property type="project" value="UniProtKB-SubCell"/>
</dbReference>
<dbReference type="AlphaFoldDB" id="A0A6A6P2M0"/>
<dbReference type="GO" id="GO:0000976">
    <property type="term" value="F:transcription cis-regulatory region binding"/>
    <property type="evidence" value="ECO:0007669"/>
    <property type="project" value="TreeGrafter"/>
</dbReference>
<dbReference type="GO" id="GO:1990140">
    <property type="term" value="C:molybdopterin synthase complex"/>
    <property type="evidence" value="ECO:0007669"/>
    <property type="project" value="UniProtKB-UniRule"/>
</dbReference>
<dbReference type="GO" id="GO:0006351">
    <property type="term" value="P:DNA-templated transcription"/>
    <property type="evidence" value="ECO:0007669"/>
    <property type="project" value="InterPro"/>
</dbReference>
<dbReference type="InterPro" id="IPR003749">
    <property type="entry name" value="ThiS/MoaD-like"/>
</dbReference>
<dbReference type="EMBL" id="MU001678">
    <property type="protein sequence ID" value="KAF2458216.1"/>
    <property type="molecule type" value="Genomic_DNA"/>
</dbReference>
<comment type="function">
    <text evidence="9">Acts as a sulfur carrier required for molybdopterin biosynthesis. Component of the molybdopterin synthase complex that catalyzes the conversion of precursor Z into molybdopterin by mediating the incorporation of 2 sulfur atoms into precursor Z to generate a dithiolene group. In the complex, serves as sulfur donor by being thiocarboxylated (-COSH) at its C-terminus by UBA4. After interaction with MOCS2B, the sulfur is then transferred to precursor Z to form molybdopterin.</text>
</comment>
<sequence>MADPAASGTFTLLYFASAATFTGKVSDKLEAPMKLSDLSEALERRYPGLKSNILESCAITVNLQYVDLDEDDKTGKNLVIRAGDEVAIIPPVSSGPHCFVSQTLLHIPQSLGHARFVTALIAAANLRSTAYRTVVAPTCRSTYARSHGRRRLFCPRSHRSSAGWRPSSSGRCARYRACAWCRKNKVGCERDPSNPDGACRRCAKHGRQCVTPPAARKRQRKADTRVANLERDLNEMRERVESLTRAQVPSGPTPSSYGQPNTAKPTQPLVYQQSGTGGWFSPGSSAGASDSRTPQAPSSGFAFKRDSLGSSLQTSPTTQSYASTTQTVPATKKRRAASRPRHVCGAGVGDHSDLIRRIDSIVDQSTANRIFERYVAVMCPQFPAVPIQPGTTAKQLKESKPILFLSILNGTCYGLASHEVQKKLGDLSRDVFADCVFKNVEKSLEVIQAFTVSTLWYRPPQHFERHNFWLMANMAADFAVDLGLGRDYPFGRRRRGGMGNWLRRFPDPEDIDSRRVWLVSYYMTTSISMILRRPFRLRWEDYQKYFEDCLHVLDTSEQALPSDKKICHQVRLAHLWEEIAIAFSMVKSEANITFTDQQVTRTIQEFEKKLHSLQEMSASIPYDHVMKLGENITCLYIHEIAMHSNHNIGDFKAPFTYETFEKGAGSHVLGPSHLDAVGKCISACRGILDIYSDADIDTILVMPALFAVRCIFALVCLMKFWVSVNRPGDLGNLVKAQELHLEDYFQSLDRIFQSIVDVDVMAPHAKFHFVIKHLKGIFARMKDPSRGPPEGESLPGNNSATNGANMGQQMQSQPSYRGTAQTPLHLLSEVAMGSNGNTAVSAGPADTAQWYMNQDPLANEALFDPNMGFQNFDMGFGAEYMPELWSNAPLDSRFLVGLDIGAGWPGQG</sequence>
<proteinExistence type="inferred from homology"/>
<evidence type="ECO:0000256" key="2">
    <source>
        <dbReference type="ARBA" id="ARBA00022553"/>
    </source>
</evidence>
<dbReference type="InterPro" id="IPR012675">
    <property type="entry name" value="Beta-grasp_dom_sf"/>
</dbReference>
<dbReference type="CDD" id="cd00067">
    <property type="entry name" value="GAL4"/>
    <property type="match status" value="1"/>
</dbReference>
<keyword evidence="9" id="KW-0963">Cytoplasm</keyword>
<gene>
    <name evidence="9" type="primary">cnxG</name>
    <name evidence="12" type="ORF">BDY21DRAFT_284481</name>
</gene>
<feature type="compositionally biased region" description="Polar residues" evidence="10">
    <location>
        <begin position="795"/>
        <end position="819"/>
    </location>
</feature>
<evidence type="ECO:0000256" key="9">
    <source>
        <dbReference type="HAMAP-Rule" id="MF_03051"/>
    </source>
</evidence>
<keyword evidence="7" id="KW-0804">Transcription</keyword>
<evidence type="ECO:0000313" key="12">
    <source>
        <dbReference type="EMBL" id="KAF2458216.1"/>
    </source>
</evidence>
<dbReference type="Gene3D" id="4.10.240.10">
    <property type="entry name" value="Zn(2)-C6 fungal-type DNA-binding domain"/>
    <property type="match status" value="1"/>
</dbReference>
<feature type="compositionally biased region" description="Basic and acidic residues" evidence="10">
    <location>
        <begin position="221"/>
        <end position="242"/>
    </location>
</feature>
<evidence type="ECO:0000313" key="13">
    <source>
        <dbReference type="Proteomes" id="UP000799766"/>
    </source>
</evidence>
<keyword evidence="2 9" id="KW-0597">Phosphoprotein</keyword>
<comment type="similarity">
    <text evidence="9">Belongs to the MoaD family. MOCS2A subfamily.</text>
</comment>
<dbReference type="PANTHER" id="PTHR31845">
    <property type="entry name" value="FINGER DOMAIN PROTEIN, PUTATIVE-RELATED"/>
    <property type="match status" value="1"/>
</dbReference>
<feature type="compositionally biased region" description="Polar residues" evidence="10">
    <location>
        <begin position="253"/>
        <end position="274"/>
    </location>
</feature>
<evidence type="ECO:0000256" key="4">
    <source>
        <dbReference type="ARBA" id="ARBA00023015"/>
    </source>
</evidence>
<dbReference type="Proteomes" id="UP000799766">
    <property type="component" value="Unassembled WGS sequence"/>
</dbReference>
<evidence type="ECO:0000256" key="7">
    <source>
        <dbReference type="ARBA" id="ARBA00023163"/>
    </source>
</evidence>
<comment type="subunit">
    <text evidence="9">Heterotetramer; composed of 2 small (MOCS2A) and 2 large (MOCS2B) subunits.</text>
</comment>
<feature type="domain" description="Zn(2)-C6 fungal-type" evidence="11">
    <location>
        <begin position="177"/>
        <end position="211"/>
    </location>
</feature>
<dbReference type="HAMAP" id="MF_03051">
    <property type="entry name" value="MOCS2A"/>
    <property type="match status" value="1"/>
</dbReference>
<dbReference type="InterPro" id="IPR007219">
    <property type="entry name" value="XnlR_reg_dom"/>
</dbReference>
<dbReference type="InterPro" id="IPR051089">
    <property type="entry name" value="prtT"/>
</dbReference>
<keyword evidence="13" id="KW-1185">Reference proteome</keyword>
<reference evidence="12" key="1">
    <citation type="journal article" date="2020" name="Stud. Mycol.">
        <title>101 Dothideomycetes genomes: a test case for predicting lifestyles and emergence of pathogens.</title>
        <authorList>
            <person name="Haridas S."/>
            <person name="Albert R."/>
            <person name="Binder M."/>
            <person name="Bloem J."/>
            <person name="Labutti K."/>
            <person name="Salamov A."/>
            <person name="Andreopoulos B."/>
            <person name="Baker S."/>
            <person name="Barry K."/>
            <person name="Bills G."/>
            <person name="Bluhm B."/>
            <person name="Cannon C."/>
            <person name="Castanera R."/>
            <person name="Culley D."/>
            <person name="Daum C."/>
            <person name="Ezra D."/>
            <person name="Gonzalez J."/>
            <person name="Henrissat B."/>
            <person name="Kuo A."/>
            <person name="Liang C."/>
            <person name="Lipzen A."/>
            <person name="Lutzoni F."/>
            <person name="Magnuson J."/>
            <person name="Mondo S."/>
            <person name="Nolan M."/>
            <person name="Ohm R."/>
            <person name="Pangilinan J."/>
            <person name="Park H.-J."/>
            <person name="Ramirez L."/>
            <person name="Alfaro M."/>
            <person name="Sun H."/>
            <person name="Tritt A."/>
            <person name="Yoshinaga Y."/>
            <person name="Zwiers L.-H."/>
            <person name="Turgeon B."/>
            <person name="Goodwin S."/>
            <person name="Spatafora J."/>
            <person name="Crous P."/>
            <person name="Grigoriev I."/>
        </authorList>
    </citation>
    <scope>NUCLEOTIDE SEQUENCE</scope>
    <source>
        <strain evidence="12">ATCC 16933</strain>
    </source>
</reference>
<feature type="compositionally biased region" description="Basic residues" evidence="10">
    <location>
        <begin position="331"/>
        <end position="342"/>
    </location>
</feature>
<dbReference type="Pfam" id="PF04082">
    <property type="entry name" value="Fungal_trans"/>
    <property type="match status" value="1"/>
</dbReference>
<dbReference type="PROSITE" id="PS00463">
    <property type="entry name" value="ZN2_CY6_FUNGAL_1"/>
    <property type="match status" value="1"/>
</dbReference>
<feature type="region of interest" description="Disordered" evidence="10">
    <location>
        <begin position="782"/>
        <end position="819"/>
    </location>
</feature>
<keyword evidence="4" id="KW-0805">Transcription regulation</keyword>
<dbReference type="Pfam" id="PF02597">
    <property type="entry name" value="ThiS"/>
    <property type="match status" value="1"/>
</dbReference>
<evidence type="ECO:0000256" key="5">
    <source>
        <dbReference type="ARBA" id="ARBA00023125"/>
    </source>
</evidence>
<organism evidence="12 13">
    <name type="scientific">Lineolata rhizophorae</name>
    <dbReference type="NCBI Taxonomy" id="578093"/>
    <lineage>
        <taxon>Eukaryota</taxon>
        <taxon>Fungi</taxon>
        <taxon>Dikarya</taxon>
        <taxon>Ascomycota</taxon>
        <taxon>Pezizomycotina</taxon>
        <taxon>Dothideomycetes</taxon>
        <taxon>Dothideomycetes incertae sedis</taxon>
        <taxon>Lineolatales</taxon>
        <taxon>Lineolataceae</taxon>
        <taxon>Lineolata</taxon>
    </lineage>
</organism>
<dbReference type="OrthoDB" id="8062037at2759"/>